<dbReference type="Gene3D" id="3.30.160.20">
    <property type="match status" value="1"/>
</dbReference>
<organism evidence="3 4">
    <name type="scientific">Nakaseomyces bracarensis</name>
    <dbReference type="NCBI Taxonomy" id="273131"/>
    <lineage>
        <taxon>Eukaryota</taxon>
        <taxon>Fungi</taxon>
        <taxon>Dikarya</taxon>
        <taxon>Ascomycota</taxon>
        <taxon>Saccharomycotina</taxon>
        <taxon>Saccharomycetes</taxon>
        <taxon>Saccharomycetales</taxon>
        <taxon>Saccharomycetaceae</taxon>
        <taxon>Nakaseomyces</taxon>
    </lineage>
</organism>
<protein>
    <recommendedName>
        <fullName evidence="2">Prokaryotic-type class I peptide chain release factors domain-containing protein</fullName>
    </recommendedName>
</protein>
<evidence type="ECO:0000259" key="2">
    <source>
        <dbReference type="Pfam" id="PF00472"/>
    </source>
</evidence>
<dbReference type="Proteomes" id="UP001623330">
    <property type="component" value="Unassembled WGS sequence"/>
</dbReference>
<proteinExistence type="predicted"/>
<dbReference type="Pfam" id="PF00472">
    <property type="entry name" value="RF-1"/>
    <property type="match status" value="1"/>
</dbReference>
<evidence type="ECO:0000256" key="1">
    <source>
        <dbReference type="SAM" id="MobiDB-lite"/>
    </source>
</evidence>
<evidence type="ECO:0000313" key="3">
    <source>
        <dbReference type="EMBL" id="KAL3231662.1"/>
    </source>
</evidence>
<dbReference type="PANTHER" id="PTHR11075">
    <property type="entry name" value="PEPTIDE CHAIN RELEASE FACTOR"/>
    <property type="match status" value="1"/>
</dbReference>
<dbReference type="PANTHER" id="PTHR11075:SF54">
    <property type="entry name" value="LARGE RIBOSOMAL SUBUNIT PROTEIN ML62"/>
    <property type="match status" value="1"/>
</dbReference>
<comment type="caution">
    <text evidence="3">The sequence shown here is derived from an EMBL/GenBank/DDBJ whole genome shotgun (WGS) entry which is preliminary data.</text>
</comment>
<reference evidence="3 4" key="1">
    <citation type="submission" date="2024-05" db="EMBL/GenBank/DDBJ databases">
        <title>Long read based assembly of the Candida bracarensis genome reveals expanded adhesin content.</title>
        <authorList>
            <person name="Marcet-Houben M."/>
            <person name="Ksiezopolska E."/>
            <person name="Gabaldon T."/>
        </authorList>
    </citation>
    <scope>NUCLEOTIDE SEQUENCE [LARGE SCALE GENOMIC DNA]</scope>
    <source>
        <strain evidence="3 4">CBM6</strain>
    </source>
</reference>
<evidence type="ECO:0000313" key="4">
    <source>
        <dbReference type="Proteomes" id="UP001623330"/>
    </source>
</evidence>
<feature type="region of interest" description="Disordered" evidence="1">
    <location>
        <begin position="160"/>
        <end position="184"/>
    </location>
</feature>
<gene>
    <name evidence="3" type="ORF">RNJ44_00197</name>
</gene>
<dbReference type="EMBL" id="JBEVYD010000006">
    <property type="protein sequence ID" value="KAL3231662.1"/>
    <property type="molecule type" value="Genomic_DNA"/>
</dbReference>
<keyword evidence="4" id="KW-1185">Reference proteome</keyword>
<dbReference type="InterPro" id="IPR052104">
    <property type="entry name" value="Mito_Release_Factor_mL62"/>
</dbReference>
<sequence>MIREGMFFRRYSTVDPFRGTREWVQRLRARDVPLGLFSVRYDRASGPGGQNVNKVSTKCTATIDKFTRCSWFPVEIRNLLATGRCSLGVYSATTPTGRHSKYYFPVSDTLVLRSDETRSREKNKALCMEKLVREISECKFPGIESQETLARWKNIKKRSNEGRLNEKKKDSKKKESRRKPSFDY</sequence>
<dbReference type="SUPFAM" id="SSF110916">
    <property type="entry name" value="Peptidyl-tRNA hydrolase domain-like"/>
    <property type="match status" value="1"/>
</dbReference>
<name>A0ABR4NT95_9SACH</name>
<accession>A0ABR4NT95</accession>
<feature type="domain" description="Prokaryotic-type class I peptide chain release factors" evidence="2">
    <location>
        <begin position="39"/>
        <end position="176"/>
    </location>
</feature>
<dbReference type="InterPro" id="IPR000352">
    <property type="entry name" value="Pep_chain_release_fac_I"/>
</dbReference>